<accession>A0A9Q3GZQ9</accession>
<comment type="caution">
    <text evidence="2">The sequence shown here is derived from an EMBL/GenBank/DDBJ whole genome shotgun (WGS) entry which is preliminary data.</text>
</comment>
<dbReference type="Proteomes" id="UP000765509">
    <property type="component" value="Unassembled WGS sequence"/>
</dbReference>
<gene>
    <name evidence="2" type="ORF">O181_024075</name>
</gene>
<evidence type="ECO:0000313" key="2">
    <source>
        <dbReference type="EMBL" id="MBW0484360.1"/>
    </source>
</evidence>
<evidence type="ECO:0000313" key="3">
    <source>
        <dbReference type="Proteomes" id="UP000765509"/>
    </source>
</evidence>
<feature type="compositionally biased region" description="Basic and acidic residues" evidence="1">
    <location>
        <begin position="111"/>
        <end position="129"/>
    </location>
</feature>
<organism evidence="2 3">
    <name type="scientific">Austropuccinia psidii MF-1</name>
    <dbReference type="NCBI Taxonomy" id="1389203"/>
    <lineage>
        <taxon>Eukaryota</taxon>
        <taxon>Fungi</taxon>
        <taxon>Dikarya</taxon>
        <taxon>Basidiomycota</taxon>
        <taxon>Pucciniomycotina</taxon>
        <taxon>Pucciniomycetes</taxon>
        <taxon>Pucciniales</taxon>
        <taxon>Sphaerophragmiaceae</taxon>
        <taxon>Austropuccinia</taxon>
    </lineage>
</organism>
<reference evidence="2" key="1">
    <citation type="submission" date="2021-03" db="EMBL/GenBank/DDBJ databases">
        <title>Draft genome sequence of rust myrtle Austropuccinia psidii MF-1, a brazilian biotype.</title>
        <authorList>
            <person name="Quecine M.C."/>
            <person name="Pachon D.M.R."/>
            <person name="Bonatelli M.L."/>
            <person name="Correr F.H."/>
            <person name="Franceschini L.M."/>
            <person name="Leite T.F."/>
            <person name="Margarido G.R.A."/>
            <person name="Almeida C.A."/>
            <person name="Ferrarezi J.A."/>
            <person name="Labate C.A."/>
        </authorList>
    </citation>
    <scope>NUCLEOTIDE SEQUENCE</scope>
    <source>
        <strain evidence="2">MF-1</strain>
    </source>
</reference>
<feature type="region of interest" description="Disordered" evidence="1">
    <location>
        <begin position="35"/>
        <end position="182"/>
    </location>
</feature>
<name>A0A9Q3GZQ9_9BASI</name>
<protein>
    <submittedName>
        <fullName evidence="2">Uncharacterized protein</fullName>
    </submittedName>
</protein>
<keyword evidence="3" id="KW-1185">Reference proteome</keyword>
<sequence length="182" mass="20865">MRNHKLLTKLPGDLEHAVKCRCSKESTLDQISNTLQENTTLEAKETHDSDSEITTGVHNWESPNHYADNSPKDREEIFEREEETRKDQEGLESDSDSVGNGCGNNSYSEPNPHEEYLVEFKNHRTEEIGSVHSQRRKPMTKHLDGLKHKPPDREGMTTRKLLAQGHMNHANTSKKRESSHQL</sequence>
<evidence type="ECO:0000256" key="1">
    <source>
        <dbReference type="SAM" id="MobiDB-lite"/>
    </source>
</evidence>
<feature type="compositionally biased region" description="Basic and acidic residues" evidence="1">
    <location>
        <begin position="141"/>
        <end position="157"/>
    </location>
</feature>
<feature type="compositionally biased region" description="Basic and acidic residues" evidence="1">
    <location>
        <begin position="70"/>
        <end position="89"/>
    </location>
</feature>
<proteinExistence type="predicted"/>
<dbReference type="EMBL" id="AVOT02007647">
    <property type="protein sequence ID" value="MBW0484360.1"/>
    <property type="molecule type" value="Genomic_DNA"/>
</dbReference>
<dbReference type="AlphaFoldDB" id="A0A9Q3GZQ9"/>